<evidence type="ECO:0000256" key="7">
    <source>
        <dbReference type="ARBA" id="ARBA00038889"/>
    </source>
</evidence>
<dbReference type="EC" id="4.1.1.52" evidence="7"/>
<dbReference type="EMBL" id="CU633866">
    <property type="protein sequence ID" value="CAP64793.1"/>
    <property type="molecule type" value="Genomic_DNA"/>
</dbReference>
<dbReference type="Proteomes" id="UP000001197">
    <property type="component" value="Chromosome 5"/>
</dbReference>
<organism evidence="10">
    <name type="scientific">Podospora anserina (strain S / ATCC MYA-4624 / DSM 980 / FGSC 10383)</name>
    <name type="common">Pleurage anserina</name>
    <dbReference type="NCBI Taxonomy" id="515849"/>
    <lineage>
        <taxon>Eukaryota</taxon>
        <taxon>Fungi</taxon>
        <taxon>Dikarya</taxon>
        <taxon>Ascomycota</taxon>
        <taxon>Pezizomycotina</taxon>
        <taxon>Sordariomycetes</taxon>
        <taxon>Sordariomycetidae</taxon>
        <taxon>Sordariales</taxon>
        <taxon>Podosporaceae</taxon>
        <taxon>Podospora</taxon>
        <taxon>Podospora anserina</taxon>
    </lineage>
</organism>
<evidence type="ECO:0000256" key="5">
    <source>
        <dbReference type="ARBA" id="ARBA00023239"/>
    </source>
</evidence>
<evidence type="ECO:0000256" key="6">
    <source>
        <dbReference type="ARBA" id="ARBA00036832"/>
    </source>
</evidence>
<keyword evidence="5 8" id="KW-0456">Lyase</keyword>
<reference evidence="11" key="4">
    <citation type="submission" date="2015-04" db="EMBL/GenBank/DDBJ databases">
        <title>Maintaining two mating types: Structure of the mating type locus and its role in heterokaryosis in Podospora anserina.</title>
        <authorList>
            <person name="Grognet P."/>
            <person name="Bidard F."/>
            <person name="Kuchly C."/>
            <person name="Chan Ho Tong L."/>
            <person name="Coppin E."/>
            <person name="Ait Benkhali J."/>
            <person name="Couloux A."/>
            <person name="Wincker P."/>
            <person name="Debuchy R."/>
            <person name="Silar P."/>
        </authorList>
    </citation>
    <scope>NUCLEOTIDE SEQUENCE</scope>
</reference>
<proteinExistence type="inferred from homology"/>
<keyword evidence="12" id="KW-1185">Reference proteome</keyword>
<keyword evidence="2" id="KW-0479">Metal-binding</keyword>
<dbReference type="OrthoDB" id="2832284at2759"/>
<dbReference type="KEGG" id="pan:PODANSg1908"/>
<dbReference type="PANTHER" id="PTHR21240">
    <property type="entry name" value="2-AMINO-3-CARBOXYLMUCONATE-6-SEMIALDEHYDE DECARBOXYLASE"/>
    <property type="match status" value="1"/>
</dbReference>
<evidence type="ECO:0000259" key="9">
    <source>
        <dbReference type="Pfam" id="PF04909"/>
    </source>
</evidence>
<dbReference type="PANTHER" id="PTHR21240:SF29">
    <property type="entry name" value="AMIDOHYDROLASE-RELATED DOMAIN-CONTAINING PROTEIN"/>
    <property type="match status" value="1"/>
</dbReference>
<protein>
    <recommendedName>
        <fullName evidence="7">6-methylsalicylate decarboxylase</fullName>
        <ecNumber evidence="7">4.1.1.52</ecNumber>
    </recommendedName>
</protein>
<dbReference type="GO" id="GO:0046872">
    <property type="term" value="F:metal ion binding"/>
    <property type="evidence" value="ECO:0007669"/>
    <property type="project" value="UniProtKB-KW"/>
</dbReference>
<comment type="catalytic activity">
    <reaction evidence="6">
        <text>6-methylsalicylate + H(+) = 3-methylphenol + CO2</text>
        <dbReference type="Rhea" id="RHEA:23112"/>
        <dbReference type="ChEBI" id="CHEBI:15378"/>
        <dbReference type="ChEBI" id="CHEBI:16526"/>
        <dbReference type="ChEBI" id="CHEBI:17231"/>
        <dbReference type="ChEBI" id="CHEBI:36658"/>
        <dbReference type="EC" id="4.1.1.52"/>
    </reaction>
    <physiologicalReaction direction="left-to-right" evidence="6">
        <dbReference type="Rhea" id="RHEA:23113"/>
    </physiologicalReaction>
</comment>
<dbReference type="Gene3D" id="3.20.20.140">
    <property type="entry name" value="Metal-dependent hydrolases"/>
    <property type="match status" value="1"/>
</dbReference>
<dbReference type="Pfam" id="PF04909">
    <property type="entry name" value="Amidohydro_2"/>
    <property type="match status" value="1"/>
</dbReference>
<reference evidence="12" key="3">
    <citation type="journal article" date="2014" name="Genetics">
        <title>Maintaining two mating types: Structure of the mating type locus and its role in heterokaryosis in Podospora anserina.</title>
        <authorList>
            <person name="Grognet P."/>
            <person name="Bidard F."/>
            <person name="Kuchly C."/>
            <person name="Tong L.C.H."/>
            <person name="Coppin E."/>
            <person name="Benkhali J.A."/>
            <person name="Couloux A."/>
            <person name="Wincker P."/>
            <person name="Debuchy R."/>
            <person name="Silar P."/>
        </authorList>
    </citation>
    <scope>GENOME REANNOTATION</scope>
    <source>
        <strain evidence="12">S / ATCC MYA-4624 / DSM 980 / FGSC 10383</strain>
    </source>
</reference>
<feature type="domain" description="Amidohydrolase-related" evidence="9">
    <location>
        <begin position="1"/>
        <end position="124"/>
    </location>
</feature>
<reference evidence="10 12" key="1">
    <citation type="journal article" date="2008" name="Genome Biol.">
        <title>The genome sequence of the model ascomycete fungus Podospora anserina.</title>
        <authorList>
            <person name="Espagne E."/>
            <person name="Lespinet O."/>
            <person name="Malagnac F."/>
            <person name="Da Silva C."/>
            <person name="Jaillon O."/>
            <person name="Porcel B.M."/>
            <person name="Couloux A."/>
            <person name="Aury J.-M."/>
            <person name="Segurens B."/>
            <person name="Poulain J."/>
            <person name="Anthouard V."/>
            <person name="Grossetete S."/>
            <person name="Khalili H."/>
            <person name="Coppin E."/>
            <person name="Dequard-Chablat M."/>
            <person name="Picard M."/>
            <person name="Contamine V."/>
            <person name="Arnaise S."/>
            <person name="Bourdais A."/>
            <person name="Berteaux-Lecellier V."/>
            <person name="Gautheret D."/>
            <person name="de Vries R.P."/>
            <person name="Battaglia E."/>
            <person name="Coutinho P.M."/>
            <person name="Danchin E.G.J."/>
            <person name="Henrissat B."/>
            <person name="El Khoury R."/>
            <person name="Sainsard-Chanet A."/>
            <person name="Boivin A."/>
            <person name="Pinan-Lucarre B."/>
            <person name="Sellem C.H."/>
            <person name="Debuchy R."/>
            <person name="Wincker P."/>
            <person name="Weissenbach J."/>
            <person name="Silar P."/>
        </authorList>
    </citation>
    <scope>NUCLEOTIDE SEQUENCE [LARGE SCALE GENOMIC DNA]</scope>
    <source>
        <strain evidence="12">S / ATCC MYA-4624 / DSM 980 / FGSC 10383</strain>
        <strain evidence="10">S mat+</strain>
    </source>
</reference>
<dbReference type="STRING" id="515849.B2ALE6"/>
<keyword evidence="3 8" id="KW-0210">Decarboxylase</keyword>
<evidence type="ECO:0000256" key="2">
    <source>
        <dbReference type="ARBA" id="ARBA00022723"/>
    </source>
</evidence>
<dbReference type="HOGENOM" id="CLU_1939039_0_0_1"/>
<dbReference type="InterPro" id="IPR032465">
    <property type="entry name" value="ACMSD"/>
</dbReference>
<dbReference type="eggNOG" id="KOG4245">
    <property type="taxonomic scope" value="Eukaryota"/>
</dbReference>
<dbReference type="GO" id="GO:0047596">
    <property type="term" value="F:6-methylsalicylate decarboxylase activity"/>
    <property type="evidence" value="ECO:0007669"/>
    <property type="project" value="UniProtKB-EC"/>
</dbReference>
<dbReference type="RefSeq" id="XP_001904886.1">
    <property type="nucleotide sequence ID" value="XM_001904851.1"/>
</dbReference>
<dbReference type="InterPro" id="IPR032466">
    <property type="entry name" value="Metal_Hydrolase"/>
</dbReference>
<dbReference type="AlphaFoldDB" id="B2ALE6"/>
<evidence type="ECO:0000256" key="1">
    <source>
        <dbReference type="ARBA" id="ARBA00005871"/>
    </source>
</evidence>
<evidence type="ECO:0000256" key="3">
    <source>
        <dbReference type="ARBA" id="ARBA00022793"/>
    </source>
</evidence>
<evidence type="ECO:0000256" key="4">
    <source>
        <dbReference type="ARBA" id="ARBA00022833"/>
    </source>
</evidence>
<evidence type="ECO:0000313" key="10">
    <source>
        <dbReference type="EMBL" id="CAP64793.1"/>
    </source>
</evidence>
<accession>B2ALE6</accession>
<dbReference type="EMBL" id="FO904940">
    <property type="protein sequence ID" value="CDP29303.1"/>
    <property type="molecule type" value="Genomic_DNA"/>
</dbReference>
<dbReference type="VEuPathDB" id="FungiDB:PODANS_5_3470"/>
<comment type="similarity">
    <text evidence="1">Belongs to the metallo-dependent hydrolases superfamily. ACMSD family.</text>
</comment>
<dbReference type="GO" id="GO:0019748">
    <property type="term" value="P:secondary metabolic process"/>
    <property type="evidence" value="ECO:0007669"/>
    <property type="project" value="TreeGrafter"/>
</dbReference>
<dbReference type="InterPro" id="IPR006680">
    <property type="entry name" value="Amidohydro-rel"/>
</dbReference>
<sequence length="130" mass="14254">MRDYTDVDIILSHAGGTLPYLANRIECLLLNPALAGMVNITREDVKAGFAKFYFDTALISSTAQLESLLDYTSSDRVLFGTDFPYAGKEAIAAVLGQYHDFVGKNPRGGAIQPAVLRESAARLLERYGHR</sequence>
<keyword evidence="4" id="KW-0862">Zinc</keyword>
<dbReference type="GO" id="GO:0016787">
    <property type="term" value="F:hydrolase activity"/>
    <property type="evidence" value="ECO:0007669"/>
    <property type="project" value="InterPro"/>
</dbReference>
<dbReference type="GO" id="GO:0005829">
    <property type="term" value="C:cytosol"/>
    <property type="evidence" value="ECO:0007669"/>
    <property type="project" value="TreeGrafter"/>
</dbReference>
<evidence type="ECO:0000313" key="12">
    <source>
        <dbReference type="Proteomes" id="UP000001197"/>
    </source>
</evidence>
<evidence type="ECO:0000256" key="8">
    <source>
        <dbReference type="RuleBase" id="RU366045"/>
    </source>
</evidence>
<dbReference type="SUPFAM" id="SSF51556">
    <property type="entry name" value="Metallo-dependent hydrolases"/>
    <property type="match status" value="1"/>
</dbReference>
<dbReference type="GeneID" id="6189085"/>
<gene>
    <name evidence="10" type="ORF">PODANS_5_3470</name>
</gene>
<name>B2ALE6_PODAN</name>
<evidence type="ECO:0000313" key="11">
    <source>
        <dbReference type="EMBL" id="CDP29303.1"/>
    </source>
</evidence>
<reference evidence="10" key="2">
    <citation type="submission" date="2008-07" db="EMBL/GenBank/DDBJ databases">
        <authorList>
            <person name="Genoscope - CEA"/>
        </authorList>
    </citation>
    <scope>NUCLEOTIDE SEQUENCE</scope>
    <source>
        <strain evidence="10">S mat+</strain>
    </source>
</reference>